<evidence type="ECO:0000313" key="3">
    <source>
        <dbReference type="EMBL" id="MBQ0825440.1"/>
    </source>
</evidence>
<gene>
    <name evidence="3" type="ORF">J5Y05_02760</name>
</gene>
<feature type="region of interest" description="Disordered" evidence="1">
    <location>
        <begin position="259"/>
        <end position="283"/>
    </location>
</feature>
<organism evidence="3 4">
    <name type="scientific">Streptomyces tagetis</name>
    <dbReference type="NCBI Taxonomy" id="2820809"/>
    <lineage>
        <taxon>Bacteria</taxon>
        <taxon>Bacillati</taxon>
        <taxon>Actinomycetota</taxon>
        <taxon>Actinomycetes</taxon>
        <taxon>Kitasatosporales</taxon>
        <taxon>Streptomycetaceae</taxon>
        <taxon>Streptomyces</taxon>
    </lineage>
</organism>
<feature type="transmembrane region" description="Helical" evidence="2">
    <location>
        <begin position="73"/>
        <end position="90"/>
    </location>
</feature>
<feature type="transmembrane region" description="Helical" evidence="2">
    <location>
        <begin position="144"/>
        <end position="166"/>
    </location>
</feature>
<feature type="compositionally biased region" description="Basic and acidic residues" evidence="1">
    <location>
        <begin position="271"/>
        <end position="283"/>
    </location>
</feature>
<dbReference type="Proteomes" id="UP000677875">
    <property type="component" value="Unassembled WGS sequence"/>
</dbReference>
<proteinExistence type="predicted"/>
<sequence length="283" mass="30787">MSRQWTGFTTALRFTLTAHVRNRLALVLAVTFIPLWVHLVRVCAYDAVLHFQVHAAGGEIAASNNRATQVNSALNAVTVIVGFMMFMEAFQSGPLDRRLVLAGYPRRHLMAGKVVALVAIAAVLAVYTALLLRLSFPLEQFWQLALAVFTANLAYGGIGVMLGPLLRGELEGFFLIIMTSLVDAALQNPGMNPLADQPGLRFLPMYAPSQLAYTSAFTPVWAGSYAAGGLVWFALCTTAGLLFFSLRTRSYRRPGARGRGFALPGQRRAGRTTEERARPGAEV</sequence>
<evidence type="ECO:0000313" key="4">
    <source>
        <dbReference type="Proteomes" id="UP000677875"/>
    </source>
</evidence>
<feature type="transmembrane region" description="Helical" evidence="2">
    <location>
        <begin position="20"/>
        <end position="39"/>
    </location>
</feature>
<evidence type="ECO:0000256" key="2">
    <source>
        <dbReference type="SAM" id="Phobius"/>
    </source>
</evidence>
<feature type="transmembrane region" description="Helical" evidence="2">
    <location>
        <begin position="173"/>
        <end position="191"/>
    </location>
</feature>
<dbReference type="RefSeq" id="WP_210868119.1">
    <property type="nucleotide sequence ID" value="NZ_JAGPNL010000001.1"/>
</dbReference>
<keyword evidence="2" id="KW-0812">Transmembrane</keyword>
<dbReference type="AlphaFoldDB" id="A0A940XIX4"/>
<name>A0A940XIX4_9ACTN</name>
<accession>A0A940XIX4</accession>
<feature type="transmembrane region" description="Helical" evidence="2">
    <location>
        <begin position="111"/>
        <end position="132"/>
    </location>
</feature>
<evidence type="ECO:0000256" key="1">
    <source>
        <dbReference type="SAM" id="MobiDB-lite"/>
    </source>
</evidence>
<feature type="transmembrane region" description="Helical" evidence="2">
    <location>
        <begin position="211"/>
        <end position="244"/>
    </location>
</feature>
<keyword evidence="2" id="KW-0472">Membrane</keyword>
<keyword evidence="2" id="KW-1133">Transmembrane helix</keyword>
<keyword evidence="4" id="KW-1185">Reference proteome</keyword>
<comment type="caution">
    <text evidence="3">The sequence shown here is derived from an EMBL/GenBank/DDBJ whole genome shotgun (WGS) entry which is preliminary data.</text>
</comment>
<reference evidence="3" key="1">
    <citation type="submission" date="2021-04" db="EMBL/GenBank/DDBJ databases">
        <title>Genome seq and assembly of Streptomyces sp. RG38.</title>
        <authorList>
            <person name="Chhetri G."/>
        </authorList>
    </citation>
    <scope>NUCLEOTIDE SEQUENCE</scope>
    <source>
        <strain evidence="3">RG38</strain>
    </source>
</reference>
<dbReference type="EMBL" id="JAGPNL010000001">
    <property type="protein sequence ID" value="MBQ0825440.1"/>
    <property type="molecule type" value="Genomic_DNA"/>
</dbReference>
<protein>
    <submittedName>
        <fullName evidence="3">Uncharacterized protein</fullName>
    </submittedName>
</protein>